<dbReference type="AlphaFoldDB" id="A0A326UAE5"/>
<feature type="transmembrane region" description="Helical" evidence="1">
    <location>
        <begin position="92"/>
        <end position="112"/>
    </location>
</feature>
<feature type="transmembrane region" description="Helical" evidence="1">
    <location>
        <begin position="61"/>
        <end position="80"/>
    </location>
</feature>
<keyword evidence="3" id="KW-1185">Reference proteome</keyword>
<sequence>MLAILFDSATFQTMETRKNLLHGKTSDYKQIEIQEEVKLKRFELQINVEKKYSSARTLSRAACVFAVLSWVGCLCAFFQAQGSTHPEELVTLRMFAVVPLLLAFLCWILFLYTSQSMPYRWPSLFVDEDGILALYGGKQVAMQWDTVKYFVCYRAKERHAIYEISDGVQFLRWRDPGRQIWFDSGYEPALHVEKLFAQLPGYVVEKTGLPLLESVIYRREITGRPLQTVRYW</sequence>
<evidence type="ECO:0000256" key="1">
    <source>
        <dbReference type="SAM" id="Phobius"/>
    </source>
</evidence>
<gene>
    <name evidence="2" type="ORF">EI42_02760</name>
</gene>
<evidence type="ECO:0000313" key="2">
    <source>
        <dbReference type="EMBL" id="PZW29464.1"/>
    </source>
</evidence>
<organism evidence="2 3">
    <name type="scientific">Thermosporothrix hazakensis</name>
    <dbReference type="NCBI Taxonomy" id="644383"/>
    <lineage>
        <taxon>Bacteria</taxon>
        <taxon>Bacillati</taxon>
        <taxon>Chloroflexota</taxon>
        <taxon>Ktedonobacteria</taxon>
        <taxon>Ktedonobacterales</taxon>
        <taxon>Thermosporotrichaceae</taxon>
        <taxon>Thermosporothrix</taxon>
    </lineage>
</organism>
<keyword evidence="1" id="KW-1133">Transmembrane helix</keyword>
<comment type="caution">
    <text evidence="2">The sequence shown here is derived from an EMBL/GenBank/DDBJ whole genome shotgun (WGS) entry which is preliminary data.</text>
</comment>
<accession>A0A326UAE5</accession>
<name>A0A326UAE5_THEHA</name>
<proteinExistence type="predicted"/>
<dbReference type="EMBL" id="QKUF01000008">
    <property type="protein sequence ID" value="PZW29464.1"/>
    <property type="molecule type" value="Genomic_DNA"/>
</dbReference>
<keyword evidence="1" id="KW-0812">Transmembrane</keyword>
<dbReference type="Proteomes" id="UP000248806">
    <property type="component" value="Unassembled WGS sequence"/>
</dbReference>
<dbReference type="RefSeq" id="WP_111322865.1">
    <property type="nucleotide sequence ID" value="NZ_BIFX01000001.1"/>
</dbReference>
<protein>
    <submittedName>
        <fullName evidence="2">Uncharacterized protein</fullName>
    </submittedName>
</protein>
<keyword evidence="1" id="KW-0472">Membrane</keyword>
<evidence type="ECO:0000313" key="3">
    <source>
        <dbReference type="Proteomes" id="UP000248806"/>
    </source>
</evidence>
<reference evidence="2 3" key="1">
    <citation type="submission" date="2018-06" db="EMBL/GenBank/DDBJ databases">
        <title>Genomic Encyclopedia of Archaeal and Bacterial Type Strains, Phase II (KMG-II): from individual species to whole genera.</title>
        <authorList>
            <person name="Goeker M."/>
        </authorList>
    </citation>
    <scope>NUCLEOTIDE SEQUENCE [LARGE SCALE GENOMIC DNA]</scope>
    <source>
        <strain evidence="2 3">ATCC BAA-1881</strain>
    </source>
</reference>